<organism evidence="1 2">
    <name type="scientific">Candidatus Brocadia fulgida</name>
    <dbReference type="NCBI Taxonomy" id="380242"/>
    <lineage>
        <taxon>Bacteria</taxon>
        <taxon>Pseudomonadati</taxon>
        <taxon>Planctomycetota</taxon>
        <taxon>Candidatus Brocadiia</taxon>
        <taxon>Candidatus Brocadiales</taxon>
        <taxon>Candidatus Brocadiaceae</taxon>
        <taxon>Candidatus Brocadia</taxon>
    </lineage>
</organism>
<gene>
    <name evidence="1" type="ORF">BROFUL_00801</name>
</gene>
<protein>
    <submittedName>
        <fullName evidence="1">Uncharacterized protein</fullName>
    </submittedName>
</protein>
<proteinExistence type="predicted"/>
<accession>A0A0M2UY23</accession>
<evidence type="ECO:0000313" key="2">
    <source>
        <dbReference type="Proteomes" id="UP000034954"/>
    </source>
</evidence>
<dbReference type="AlphaFoldDB" id="A0A0M2UY23"/>
<dbReference type="Proteomes" id="UP000034954">
    <property type="component" value="Unassembled WGS sequence"/>
</dbReference>
<evidence type="ECO:0000313" key="1">
    <source>
        <dbReference type="EMBL" id="KKO20470.1"/>
    </source>
</evidence>
<name>A0A0M2UY23_9BACT</name>
<keyword evidence="2" id="KW-1185">Reference proteome</keyword>
<reference evidence="1 2" key="1">
    <citation type="journal article" date="2013" name="BMC Microbiol.">
        <title>Identification of the type II cytochrome c maturation pathway in anammox bacteria by comparative genomics.</title>
        <authorList>
            <person name="Ferousi C."/>
            <person name="Speth D.R."/>
            <person name="Reimann J."/>
            <person name="Op den Camp H.J."/>
            <person name="Allen J.W."/>
            <person name="Keltjens J.T."/>
            <person name="Jetten M.S."/>
        </authorList>
    </citation>
    <scope>NUCLEOTIDE SEQUENCE [LARGE SCALE GENOMIC DNA]</scope>
    <source>
        <strain evidence="1">RU1</strain>
    </source>
</reference>
<dbReference type="EMBL" id="LAQJ01000102">
    <property type="protein sequence ID" value="KKO20470.1"/>
    <property type="molecule type" value="Genomic_DNA"/>
</dbReference>
<sequence>MNMLKQEAINAISHLPDTADIDELMYSLYSITV</sequence>
<comment type="caution">
    <text evidence="1">The sequence shown here is derived from an EMBL/GenBank/DDBJ whole genome shotgun (WGS) entry which is preliminary data.</text>
</comment>